<keyword evidence="1" id="KW-0808">Transferase</keyword>
<dbReference type="RefSeq" id="XP_069200987.1">
    <property type="nucleotide sequence ID" value="XM_069343167.1"/>
</dbReference>
<dbReference type="Pfam" id="PF01504">
    <property type="entry name" value="PIP5K"/>
    <property type="match status" value="1"/>
</dbReference>
<keyword evidence="6" id="KW-1185">Reference proteome</keyword>
<dbReference type="SMART" id="SM00330">
    <property type="entry name" value="PIPKc"/>
    <property type="match status" value="1"/>
</dbReference>
<feature type="transmembrane region" description="Helical" evidence="3">
    <location>
        <begin position="26"/>
        <end position="46"/>
    </location>
</feature>
<keyword evidence="1" id="KW-0547">Nucleotide-binding</keyword>
<feature type="region of interest" description="Disordered" evidence="2">
    <location>
        <begin position="261"/>
        <end position="284"/>
    </location>
</feature>
<name>A0ABR3PEX5_9PEZI</name>
<protein>
    <recommendedName>
        <fullName evidence="4">PIPK domain-containing protein</fullName>
    </recommendedName>
</protein>
<keyword evidence="1" id="KW-0067">ATP-binding</keyword>
<dbReference type="PANTHER" id="PTHR23086:SF126">
    <property type="entry name" value="PIPK DOMAIN-CONTAINING PROTEIN"/>
    <property type="match status" value="1"/>
</dbReference>
<dbReference type="Proteomes" id="UP001562354">
    <property type="component" value="Unassembled WGS sequence"/>
</dbReference>
<dbReference type="GeneID" id="95977361"/>
<proteinExistence type="predicted"/>
<dbReference type="Gene3D" id="3.30.800.10">
    <property type="entry name" value="Phosphatidylinositol Phosphate Kinase II Beta"/>
    <property type="match status" value="1"/>
</dbReference>
<evidence type="ECO:0000256" key="3">
    <source>
        <dbReference type="SAM" id="Phobius"/>
    </source>
</evidence>
<dbReference type="InterPro" id="IPR002498">
    <property type="entry name" value="PInositol-4-P-4/5-kinase_core"/>
</dbReference>
<dbReference type="Gene3D" id="3.30.810.10">
    <property type="entry name" value="2-Layer Sandwich"/>
    <property type="match status" value="1"/>
</dbReference>
<evidence type="ECO:0000256" key="1">
    <source>
        <dbReference type="PROSITE-ProRule" id="PRU00781"/>
    </source>
</evidence>
<dbReference type="InterPro" id="IPR027484">
    <property type="entry name" value="PInositol-4-P-5-kinase_N"/>
</dbReference>
<dbReference type="SUPFAM" id="SSF56104">
    <property type="entry name" value="SAICAR synthase-like"/>
    <property type="match status" value="1"/>
</dbReference>
<sequence length="359" mass="41019">MSREDRIAASIAKAISTEQSSKKQPVYSRFLIAIASFFALFSLRFVRFRDDLFRDLRSQIWLLDESSYLQSFESRESLVAKGDMGYSGSTFFSTNDDRFLVKSVPRRFENSFFRNDLLVPYVDHVKAHQGSLLVRILDFLCWRYTSLGGILGLAPTHHIVMENLALGKDQATEQGEGKWEAFDLKPEDYFFPERDIAGGNLSSEATKARLVDKFDGKIVLTHAQADGFMAQLEQDTKLLEQCNAVDYSLFLIRIPKHQDPFADDAQHDEAPMPPQEAPLVPSPPPTWRTGIESADGKYVFRAVVLDFFWAKHKVQAKLFTLLIKGWNLIDRQGPMSITTTPDEYRTRFLKMCSHIIEAR</sequence>
<keyword evidence="3" id="KW-0472">Membrane</keyword>
<reference evidence="5 6" key="1">
    <citation type="submission" date="2024-07" db="EMBL/GenBank/DDBJ databases">
        <title>Draft sequence of the Neodothiora populina.</title>
        <authorList>
            <person name="Drown D.D."/>
            <person name="Schuette U.S."/>
            <person name="Buechlein A.B."/>
            <person name="Rusch D.R."/>
            <person name="Winton L.W."/>
            <person name="Adams G.A."/>
        </authorList>
    </citation>
    <scope>NUCLEOTIDE SEQUENCE [LARGE SCALE GENOMIC DNA]</scope>
    <source>
        <strain evidence="5 6">CPC 39397</strain>
    </source>
</reference>
<organism evidence="5 6">
    <name type="scientific">Neodothiora populina</name>
    <dbReference type="NCBI Taxonomy" id="2781224"/>
    <lineage>
        <taxon>Eukaryota</taxon>
        <taxon>Fungi</taxon>
        <taxon>Dikarya</taxon>
        <taxon>Ascomycota</taxon>
        <taxon>Pezizomycotina</taxon>
        <taxon>Dothideomycetes</taxon>
        <taxon>Dothideomycetidae</taxon>
        <taxon>Dothideales</taxon>
        <taxon>Dothioraceae</taxon>
        <taxon>Neodothiora</taxon>
    </lineage>
</organism>
<dbReference type="InterPro" id="IPR027483">
    <property type="entry name" value="PInositol-4-P-4/5-kinase_C_sf"/>
</dbReference>
<feature type="compositionally biased region" description="Pro residues" evidence="2">
    <location>
        <begin position="271"/>
        <end position="284"/>
    </location>
</feature>
<dbReference type="PANTHER" id="PTHR23086">
    <property type="entry name" value="PHOSPHATIDYLINOSITOL-4-PHOSPHATE 5-KINASE"/>
    <property type="match status" value="1"/>
</dbReference>
<feature type="domain" description="PIPK" evidence="4">
    <location>
        <begin position="1"/>
        <end position="356"/>
    </location>
</feature>
<dbReference type="EMBL" id="JBFMKM010000008">
    <property type="protein sequence ID" value="KAL1304712.1"/>
    <property type="molecule type" value="Genomic_DNA"/>
</dbReference>
<keyword evidence="1" id="KW-0418">Kinase</keyword>
<dbReference type="InterPro" id="IPR023610">
    <property type="entry name" value="PInositol-4/5-P-5/4-kinase"/>
</dbReference>
<accession>A0ABR3PEX5</accession>
<dbReference type="PROSITE" id="PS51455">
    <property type="entry name" value="PIPK"/>
    <property type="match status" value="1"/>
</dbReference>
<gene>
    <name evidence="5" type="ORF">AAFC00_003660</name>
</gene>
<evidence type="ECO:0000256" key="2">
    <source>
        <dbReference type="SAM" id="MobiDB-lite"/>
    </source>
</evidence>
<keyword evidence="3" id="KW-1133">Transmembrane helix</keyword>
<comment type="caution">
    <text evidence="5">The sequence shown here is derived from an EMBL/GenBank/DDBJ whole genome shotgun (WGS) entry which is preliminary data.</text>
</comment>
<evidence type="ECO:0000313" key="5">
    <source>
        <dbReference type="EMBL" id="KAL1304712.1"/>
    </source>
</evidence>
<keyword evidence="3" id="KW-0812">Transmembrane</keyword>
<evidence type="ECO:0000259" key="4">
    <source>
        <dbReference type="PROSITE" id="PS51455"/>
    </source>
</evidence>
<feature type="compositionally biased region" description="Basic and acidic residues" evidence="2">
    <location>
        <begin position="261"/>
        <end position="270"/>
    </location>
</feature>
<evidence type="ECO:0000313" key="6">
    <source>
        <dbReference type="Proteomes" id="UP001562354"/>
    </source>
</evidence>